<name>A0ABQ4WPC3_9ASTR</name>
<evidence type="ECO:0000313" key="4">
    <source>
        <dbReference type="Proteomes" id="UP001151760"/>
    </source>
</evidence>
<dbReference type="EMBL" id="BQNB010008820">
    <property type="protein sequence ID" value="GJS54742.1"/>
    <property type="molecule type" value="Genomic_DNA"/>
</dbReference>
<dbReference type="Proteomes" id="UP001151760">
    <property type="component" value="Unassembled WGS sequence"/>
</dbReference>
<organism evidence="3 4">
    <name type="scientific">Tanacetum coccineum</name>
    <dbReference type="NCBI Taxonomy" id="301880"/>
    <lineage>
        <taxon>Eukaryota</taxon>
        <taxon>Viridiplantae</taxon>
        <taxon>Streptophyta</taxon>
        <taxon>Embryophyta</taxon>
        <taxon>Tracheophyta</taxon>
        <taxon>Spermatophyta</taxon>
        <taxon>Magnoliopsida</taxon>
        <taxon>eudicotyledons</taxon>
        <taxon>Gunneridae</taxon>
        <taxon>Pentapetalae</taxon>
        <taxon>asterids</taxon>
        <taxon>campanulids</taxon>
        <taxon>Asterales</taxon>
        <taxon>Asteraceae</taxon>
        <taxon>Asteroideae</taxon>
        <taxon>Anthemideae</taxon>
        <taxon>Anthemidinae</taxon>
        <taxon>Tanacetum</taxon>
    </lineage>
</organism>
<gene>
    <name evidence="3" type="ORF">Tco_0628104</name>
</gene>
<keyword evidence="2" id="KW-0472">Membrane</keyword>
<reference evidence="3" key="2">
    <citation type="submission" date="2022-01" db="EMBL/GenBank/DDBJ databases">
        <authorList>
            <person name="Yamashiro T."/>
            <person name="Shiraishi A."/>
            <person name="Satake H."/>
            <person name="Nakayama K."/>
        </authorList>
    </citation>
    <scope>NUCLEOTIDE SEQUENCE</scope>
</reference>
<sequence length="152" mass="17445">MRFALYTVRDSNFFRDHRSPHLPFGLIEVDEVTVIEVEALRMLFDKLNNSIIDAGLNTVEKYANSLSRVWIYMVIALVFYVVELTLQVTINNGRRREVKYRQSQEVLVDIPERITEHGLSFEITQSLGGSSNMSEGSKTSGTFEDYGRSDED</sequence>
<keyword evidence="2" id="KW-0812">Transmembrane</keyword>
<comment type="caution">
    <text evidence="3">The sequence shown here is derived from an EMBL/GenBank/DDBJ whole genome shotgun (WGS) entry which is preliminary data.</text>
</comment>
<evidence type="ECO:0000256" key="1">
    <source>
        <dbReference type="SAM" id="MobiDB-lite"/>
    </source>
</evidence>
<feature type="transmembrane region" description="Helical" evidence="2">
    <location>
        <begin position="69"/>
        <end position="90"/>
    </location>
</feature>
<accession>A0ABQ4WPC3</accession>
<feature type="region of interest" description="Disordered" evidence="1">
    <location>
        <begin position="126"/>
        <end position="152"/>
    </location>
</feature>
<evidence type="ECO:0000256" key="2">
    <source>
        <dbReference type="SAM" id="Phobius"/>
    </source>
</evidence>
<protein>
    <submittedName>
        <fullName evidence="3">Uncharacterized protein</fullName>
    </submittedName>
</protein>
<keyword evidence="2" id="KW-1133">Transmembrane helix</keyword>
<keyword evidence="4" id="KW-1185">Reference proteome</keyword>
<evidence type="ECO:0000313" key="3">
    <source>
        <dbReference type="EMBL" id="GJS54742.1"/>
    </source>
</evidence>
<proteinExistence type="predicted"/>
<feature type="compositionally biased region" description="Polar residues" evidence="1">
    <location>
        <begin position="126"/>
        <end position="142"/>
    </location>
</feature>
<reference evidence="3" key="1">
    <citation type="journal article" date="2022" name="Int. J. Mol. Sci.">
        <title>Draft Genome of Tanacetum Coccineum: Genomic Comparison of Closely Related Tanacetum-Family Plants.</title>
        <authorList>
            <person name="Yamashiro T."/>
            <person name="Shiraishi A."/>
            <person name="Nakayama K."/>
            <person name="Satake H."/>
        </authorList>
    </citation>
    <scope>NUCLEOTIDE SEQUENCE</scope>
</reference>